<keyword evidence="1" id="KW-0472">Membrane</keyword>
<feature type="transmembrane region" description="Helical" evidence="1">
    <location>
        <begin position="111"/>
        <end position="128"/>
    </location>
</feature>
<keyword evidence="3" id="KW-1185">Reference proteome</keyword>
<evidence type="ECO:0000256" key="1">
    <source>
        <dbReference type="SAM" id="Phobius"/>
    </source>
</evidence>
<dbReference type="Proteomes" id="UP001321486">
    <property type="component" value="Chromosome"/>
</dbReference>
<name>A0ABM8GTA0_9MICO</name>
<feature type="transmembrane region" description="Helical" evidence="1">
    <location>
        <begin position="407"/>
        <end position="427"/>
    </location>
</feature>
<evidence type="ECO:0000313" key="3">
    <source>
        <dbReference type="Proteomes" id="UP001321486"/>
    </source>
</evidence>
<dbReference type="RefSeq" id="WP_286344269.1">
    <property type="nucleotide sequence ID" value="NZ_AP027732.1"/>
</dbReference>
<feature type="transmembrane region" description="Helical" evidence="1">
    <location>
        <begin position="358"/>
        <end position="378"/>
    </location>
</feature>
<feature type="transmembrane region" description="Helical" evidence="1">
    <location>
        <begin position="134"/>
        <end position="153"/>
    </location>
</feature>
<gene>
    <name evidence="2" type="ORF">GCM10025867_37640</name>
</gene>
<feature type="transmembrane region" description="Helical" evidence="1">
    <location>
        <begin position="291"/>
        <end position="311"/>
    </location>
</feature>
<evidence type="ECO:0000313" key="2">
    <source>
        <dbReference type="EMBL" id="BDZ51523.1"/>
    </source>
</evidence>
<proteinExistence type="predicted"/>
<accession>A0ABM8GTA0</accession>
<keyword evidence="1" id="KW-1133">Transmembrane helix</keyword>
<organism evidence="2 3">
    <name type="scientific">Frondihabitans sucicola</name>
    <dbReference type="NCBI Taxonomy" id="1268041"/>
    <lineage>
        <taxon>Bacteria</taxon>
        <taxon>Bacillati</taxon>
        <taxon>Actinomycetota</taxon>
        <taxon>Actinomycetes</taxon>
        <taxon>Micrococcales</taxon>
        <taxon>Microbacteriaceae</taxon>
        <taxon>Frondihabitans</taxon>
    </lineage>
</organism>
<keyword evidence="1" id="KW-0812">Transmembrane</keyword>
<feature type="transmembrane region" description="Helical" evidence="1">
    <location>
        <begin position="182"/>
        <end position="197"/>
    </location>
</feature>
<feature type="transmembrane region" description="Helical" evidence="1">
    <location>
        <begin position="331"/>
        <end position="351"/>
    </location>
</feature>
<feature type="transmembrane region" description="Helical" evidence="1">
    <location>
        <begin position="82"/>
        <end position="104"/>
    </location>
</feature>
<feature type="transmembrane region" description="Helical" evidence="1">
    <location>
        <begin position="260"/>
        <end position="279"/>
    </location>
</feature>
<feature type="transmembrane region" description="Helical" evidence="1">
    <location>
        <begin position="434"/>
        <end position="451"/>
    </location>
</feature>
<feature type="transmembrane region" description="Helical" evidence="1">
    <location>
        <begin position="6"/>
        <end position="26"/>
    </location>
</feature>
<dbReference type="EMBL" id="AP027732">
    <property type="protein sequence ID" value="BDZ51523.1"/>
    <property type="molecule type" value="Genomic_DNA"/>
</dbReference>
<sequence>MTTIGAWVLPVVLVLISILTQFLAARSRQSPVFSDDEIGYLANSIVMSGFGSIPHLSGQSYYPGWSVVLVPLWWVLQDPSRVYRAALIMSALAALASLPFYALIARRFGTAWPTAVSAAAIITLLPAITQMSGFALAENFLGLMVAVCGWAAVRAFQRPTPVAFVILGAASAYAFFSHGRLVGLVGASILWGVFLLVKKQWANAISLLASSIILSGVLFLVYRSVTRSLYPMVGKREVKGILSIFHQNPAGFLVATSGQVWYHLAASLGLVVIGVVFLVLKGRLEWKTRTFGAATWILIAALALEVVTAVYVGPAVTSSPFRLDTYTYGRYFQPMASLLSLFGILAALGGVRGKIRRTALLATMLAMAAYVVVGLRVLPDIIENKGGIWLAINVAGLTQFDWPNVTAAHSTPLVAATLAAAIGCFFLMRPRSAATVLVVLGGYFAVASNVAQVRTMRPVFGGFNNAFVLQNYVAQYPHDSVSFDTGGDEFGVSRNIYAYLLEPRPVKIIDTSKTKQLPTTDLVITRRDWPAGKAAGAELIASDSFQNNGLWLMPKAQK</sequence>
<protein>
    <recommendedName>
        <fullName evidence="4">Glycosyltransferase RgtA/B/C/D-like domain-containing protein</fullName>
    </recommendedName>
</protein>
<evidence type="ECO:0008006" key="4">
    <source>
        <dbReference type="Google" id="ProtNLM"/>
    </source>
</evidence>
<reference evidence="3" key="1">
    <citation type="journal article" date="2019" name="Int. J. Syst. Evol. Microbiol.">
        <title>The Global Catalogue of Microorganisms (GCM) 10K type strain sequencing project: providing services to taxonomists for standard genome sequencing and annotation.</title>
        <authorList>
            <consortium name="The Broad Institute Genomics Platform"/>
            <consortium name="The Broad Institute Genome Sequencing Center for Infectious Disease"/>
            <person name="Wu L."/>
            <person name="Ma J."/>
        </authorList>
    </citation>
    <scope>NUCLEOTIDE SEQUENCE [LARGE SCALE GENOMIC DNA]</scope>
    <source>
        <strain evidence="3">NBRC 108728</strain>
    </source>
</reference>
<feature type="transmembrane region" description="Helical" evidence="1">
    <location>
        <begin position="204"/>
        <end position="222"/>
    </location>
</feature>